<name>C4VBZ9_VAIC1</name>
<dbReference type="InParanoid" id="C4VBZ9"/>
<protein>
    <submittedName>
        <fullName evidence="1">Uncharacterized protein</fullName>
    </submittedName>
</protein>
<dbReference type="Proteomes" id="UP000009082">
    <property type="component" value="Unassembled WGS sequence"/>
</dbReference>
<dbReference type="KEGG" id="nce:NCER_102420"/>
<dbReference type="EMBL" id="ACOL01001344">
    <property type="protein sequence ID" value="EEQ81253.1"/>
    <property type="molecule type" value="Genomic_DNA"/>
</dbReference>
<evidence type="ECO:0000313" key="1">
    <source>
        <dbReference type="EMBL" id="EEQ81253.1"/>
    </source>
</evidence>
<dbReference type="AlphaFoldDB" id="C4VBZ9"/>
<sequence length="136" mass="15938">MENRYEFRLPSKLEIINILMAVTKDWNLDKISELRIDHISEIFEYRKTSQATIMAIVKKVMLTQPINNKEKVGRLFVAIRDLDRKLKIKDDKNNTSQGHSWFGMNNSNRKEVITPFSLSDFEVDESQSNILTDDCE</sequence>
<reference evidence="1 2" key="1">
    <citation type="journal article" date="2009" name="PLoS Pathog.">
        <title>Genomic analyses of the microsporidian Nosema ceranae, an emergent pathogen of honey bees.</title>
        <authorList>
            <person name="Cornman R.S."/>
            <person name="Chen Y.P."/>
            <person name="Schatz M.C."/>
            <person name="Street C."/>
            <person name="Zhao Y."/>
            <person name="Desany B."/>
            <person name="Egholm M."/>
            <person name="Hutchison S."/>
            <person name="Pettis J.S."/>
            <person name="Lipkin W.I."/>
            <person name="Evans J.D."/>
        </authorList>
    </citation>
    <scope>NUCLEOTIDE SEQUENCE [LARGE SCALE GENOMIC DNA]</scope>
    <source>
        <strain evidence="1 2">BRL01</strain>
    </source>
</reference>
<comment type="caution">
    <text evidence="1">The sequence shown here is derived from an EMBL/GenBank/DDBJ whole genome shotgun (WGS) entry which is preliminary data.</text>
</comment>
<organism evidence="1 2">
    <name type="scientific">Vairimorpha ceranae (strain BRL01)</name>
    <name type="common">Microsporidian parasite</name>
    <name type="synonym">Nosema ceranae</name>
    <dbReference type="NCBI Taxonomy" id="578460"/>
    <lineage>
        <taxon>Eukaryota</taxon>
        <taxon>Fungi</taxon>
        <taxon>Fungi incertae sedis</taxon>
        <taxon>Microsporidia</taxon>
        <taxon>Nosematidae</taxon>
        <taxon>Vairimorpha</taxon>
    </lineage>
</organism>
<evidence type="ECO:0000313" key="2">
    <source>
        <dbReference type="Proteomes" id="UP000009082"/>
    </source>
</evidence>
<accession>C4VBZ9</accession>
<dbReference type="HOGENOM" id="CLU_1876040_0_0_1"/>
<proteinExistence type="predicted"/>
<gene>
    <name evidence="1" type="ORF">NCER_102420</name>
</gene>
<dbReference type="VEuPathDB" id="MicrosporidiaDB:NCER_102420"/>